<name>A0A2Z7C6H9_9LAMI</name>
<accession>A0A2Z7C6H9</accession>
<dbReference type="AlphaFoldDB" id="A0A2Z7C6H9"/>
<evidence type="ECO:0000313" key="3">
    <source>
        <dbReference type="Proteomes" id="UP000250235"/>
    </source>
</evidence>
<proteinExistence type="predicted"/>
<dbReference type="EMBL" id="KQ999148">
    <property type="protein sequence ID" value="KZV42317.1"/>
    <property type="molecule type" value="Genomic_DNA"/>
</dbReference>
<feature type="compositionally biased region" description="Low complexity" evidence="1">
    <location>
        <begin position="14"/>
        <end position="27"/>
    </location>
</feature>
<keyword evidence="3" id="KW-1185">Reference proteome</keyword>
<feature type="compositionally biased region" description="Basic residues" evidence="1">
    <location>
        <begin position="91"/>
        <end position="100"/>
    </location>
</feature>
<protein>
    <submittedName>
        <fullName evidence="2">Coiled-coil domain-containing protein 132</fullName>
    </submittedName>
</protein>
<sequence>MRAAVQHQAGHLRATAPASATSSASSSGHGARQRSERHYKGRRNIARPARNIAKHPWRKGGGQRAQRHAAIARPARKRPANEWPAAACHARPARRRRARSCARGEDDEAPPRSRCDESRIQYLCDPQWFKDTASRGPTTIVAPESQFRTCPTDHDSIGYPRMSANGESSTTMHRLLHESGSHPIKTPYDPKKVPLEDFYPQTQSDLRLTHSPNMNSWILHQLSAVFTQSLLLCLIEKDYIHRV</sequence>
<dbReference type="Proteomes" id="UP000250235">
    <property type="component" value="Unassembled WGS sequence"/>
</dbReference>
<feature type="region of interest" description="Disordered" evidence="1">
    <location>
        <begin position="1"/>
        <end position="114"/>
    </location>
</feature>
<evidence type="ECO:0000313" key="2">
    <source>
        <dbReference type="EMBL" id="KZV42317.1"/>
    </source>
</evidence>
<reference evidence="2 3" key="1">
    <citation type="journal article" date="2015" name="Proc. Natl. Acad. Sci. U.S.A.">
        <title>The resurrection genome of Boea hygrometrica: A blueprint for survival of dehydration.</title>
        <authorList>
            <person name="Xiao L."/>
            <person name="Yang G."/>
            <person name="Zhang L."/>
            <person name="Yang X."/>
            <person name="Zhao S."/>
            <person name="Ji Z."/>
            <person name="Zhou Q."/>
            <person name="Hu M."/>
            <person name="Wang Y."/>
            <person name="Chen M."/>
            <person name="Xu Y."/>
            <person name="Jin H."/>
            <person name="Xiao X."/>
            <person name="Hu G."/>
            <person name="Bao F."/>
            <person name="Hu Y."/>
            <person name="Wan P."/>
            <person name="Li L."/>
            <person name="Deng X."/>
            <person name="Kuang T."/>
            <person name="Xiang C."/>
            <person name="Zhu J.K."/>
            <person name="Oliver M.J."/>
            <person name="He Y."/>
        </authorList>
    </citation>
    <scope>NUCLEOTIDE SEQUENCE [LARGE SCALE GENOMIC DNA]</scope>
    <source>
        <strain evidence="3">cv. XS01</strain>
    </source>
</reference>
<evidence type="ECO:0000256" key="1">
    <source>
        <dbReference type="SAM" id="MobiDB-lite"/>
    </source>
</evidence>
<organism evidence="2 3">
    <name type="scientific">Dorcoceras hygrometricum</name>
    <dbReference type="NCBI Taxonomy" id="472368"/>
    <lineage>
        <taxon>Eukaryota</taxon>
        <taxon>Viridiplantae</taxon>
        <taxon>Streptophyta</taxon>
        <taxon>Embryophyta</taxon>
        <taxon>Tracheophyta</taxon>
        <taxon>Spermatophyta</taxon>
        <taxon>Magnoliopsida</taxon>
        <taxon>eudicotyledons</taxon>
        <taxon>Gunneridae</taxon>
        <taxon>Pentapetalae</taxon>
        <taxon>asterids</taxon>
        <taxon>lamiids</taxon>
        <taxon>Lamiales</taxon>
        <taxon>Gesneriaceae</taxon>
        <taxon>Didymocarpoideae</taxon>
        <taxon>Trichosporeae</taxon>
        <taxon>Loxocarpinae</taxon>
        <taxon>Dorcoceras</taxon>
    </lineage>
</organism>
<gene>
    <name evidence="2" type="ORF">F511_40436</name>
</gene>